<keyword evidence="3" id="KW-1185">Reference proteome</keyword>
<feature type="region of interest" description="Disordered" evidence="1">
    <location>
        <begin position="220"/>
        <end position="262"/>
    </location>
</feature>
<evidence type="ECO:0000313" key="3">
    <source>
        <dbReference type="Proteomes" id="UP000193560"/>
    </source>
</evidence>
<protein>
    <submittedName>
        <fullName evidence="2">Uncharacterized protein</fullName>
    </submittedName>
</protein>
<proteinExistence type="predicted"/>
<feature type="region of interest" description="Disordered" evidence="1">
    <location>
        <begin position="1"/>
        <end position="31"/>
    </location>
</feature>
<sequence>MTNGTRDEQSRNSIDGRSVISPPPPYTSFDMKTDHRQMVDGTVSKMQEVIENTYLMMQDLQNRLVRLESSTHLFATSLTPWMLNQDEKTLRDERRTTNDDNYTDMLDTMSCTVQKLLKEAQASLDRTIILPSSTDMTPADTIGTIPSMTYEQQSRYNSSEQRLDRIFELLMDQVCSTNFNDDDATLVSVTCLENEVKDSPTPSSSPIGKNVNQDYHHHYHHHHHHYHHHHHHDDYSPPASPLPRDGIGNSASTTPPIPINRSHYASSSDMIATASAKSTQLMQSWLLPLHRFTTSSPTDEQPSLSASTLPLSPSSSSLISTDLASENGKKTYQRRHYCTRLYRMAWIILFTSRLLLDQHRRSYSSPLLFNIHHIQPRHRHLRYRYNSILLGSSSWHILCRKMCRFIFIIQFIYHIISI</sequence>
<dbReference type="AlphaFoldDB" id="A0A1X2ICM5"/>
<comment type="caution">
    <text evidence="2">The sequence shown here is derived from an EMBL/GenBank/DDBJ whole genome shotgun (WGS) entry which is preliminary data.</text>
</comment>
<feature type="compositionally biased region" description="Basic residues" evidence="1">
    <location>
        <begin position="220"/>
        <end position="231"/>
    </location>
</feature>
<evidence type="ECO:0000256" key="1">
    <source>
        <dbReference type="SAM" id="MobiDB-lite"/>
    </source>
</evidence>
<dbReference type="Proteomes" id="UP000193560">
    <property type="component" value="Unassembled WGS sequence"/>
</dbReference>
<dbReference type="OrthoDB" id="10662104at2759"/>
<feature type="compositionally biased region" description="Basic and acidic residues" evidence="1">
    <location>
        <begin position="1"/>
        <end position="10"/>
    </location>
</feature>
<evidence type="ECO:0000313" key="2">
    <source>
        <dbReference type="EMBL" id="ORZ13202.1"/>
    </source>
</evidence>
<accession>A0A1X2ICM5</accession>
<name>A0A1X2ICM5_9FUNG</name>
<dbReference type="EMBL" id="MCGE01000017">
    <property type="protein sequence ID" value="ORZ13202.1"/>
    <property type="molecule type" value="Genomic_DNA"/>
</dbReference>
<organism evidence="2 3">
    <name type="scientific">Absidia repens</name>
    <dbReference type="NCBI Taxonomy" id="90262"/>
    <lineage>
        <taxon>Eukaryota</taxon>
        <taxon>Fungi</taxon>
        <taxon>Fungi incertae sedis</taxon>
        <taxon>Mucoromycota</taxon>
        <taxon>Mucoromycotina</taxon>
        <taxon>Mucoromycetes</taxon>
        <taxon>Mucorales</taxon>
        <taxon>Cunninghamellaceae</taxon>
        <taxon>Absidia</taxon>
    </lineage>
</organism>
<gene>
    <name evidence="2" type="ORF">BCR42DRAFT_419395</name>
</gene>
<reference evidence="2 3" key="1">
    <citation type="submission" date="2016-07" db="EMBL/GenBank/DDBJ databases">
        <title>Pervasive Adenine N6-methylation of Active Genes in Fungi.</title>
        <authorList>
            <consortium name="DOE Joint Genome Institute"/>
            <person name="Mondo S.J."/>
            <person name="Dannebaum R.O."/>
            <person name="Kuo R.C."/>
            <person name="Labutti K."/>
            <person name="Haridas S."/>
            <person name="Kuo A."/>
            <person name="Salamov A."/>
            <person name="Ahrendt S.R."/>
            <person name="Lipzen A."/>
            <person name="Sullivan W."/>
            <person name="Andreopoulos W.B."/>
            <person name="Clum A."/>
            <person name="Lindquist E."/>
            <person name="Daum C."/>
            <person name="Ramamoorthy G.K."/>
            <person name="Gryganskyi A."/>
            <person name="Culley D."/>
            <person name="Magnuson J.K."/>
            <person name="James T.Y."/>
            <person name="O'Malley M.A."/>
            <person name="Stajich J.E."/>
            <person name="Spatafora J.W."/>
            <person name="Visel A."/>
            <person name="Grigoriev I.V."/>
        </authorList>
    </citation>
    <scope>NUCLEOTIDE SEQUENCE [LARGE SCALE GENOMIC DNA]</scope>
    <source>
        <strain evidence="2 3">NRRL 1336</strain>
    </source>
</reference>